<evidence type="ECO:0000313" key="1">
    <source>
        <dbReference type="EMBL" id="EAS04775.1"/>
    </source>
</evidence>
<dbReference type="AlphaFoldDB" id="I7MAK5"/>
<protein>
    <submittedName>
        <fullName evidence="1">Uncharacterized protein</fullName>
    </submittedName>
</protein>
<dbReference type="Proteomes" id="UP000009168">
    <property type="component" value="Unassembled WGS sequence"/>
</dbReference>
<dbReference type="HOGENOM" id="CLU_732570_0_0_1"/>
<gene>
    <name evidence="1" type="ORF">TTHERM_00467240</name>
</gene>
<name>I7MAK5_TETTS</name>
<dbReference type="KEGG" id="tet:TTHERM_00467240"/>
<organism evidence="1 2">
    <name type="scientific">Tetrahymena thermophila (strain SB210)</name>
    <dbReference type="NCBI Taxonomy" id="312017"/>
    <lineage>
        <taxon>Eukaryota</taxon>
        <taxon>Sar</taxon>
        <taxon>Alveolata</taxon>
        <taxon>Ciliophora</taxon>
        <taxon>Intramacronucleata</taxon>
        <taxon>Oligohymenophorea</taxon>
        <taxon>Hymenostomatida</taxon>
        <taxon>Tetrahymenina</taxon>
        <taxon>Tetrahymenidae</taxon>
        <taxon>Tetrahymena</taxon>
    </lineage>
</organism>
<dbReference type="InParanoid" id="I7MAK5"/>
<reference evidence="2" key="1">
    <citation type="journal article" date="2006" name="PLoS Biol.">
        <title>Macronuclear genome sequence of the ciliate Tetrahymena thermophila, a model eukaryote.</title>
        <authorList>
            <person name="Eisen J.A."/>
            <person name="Coyne R.S."/>
            <person name="Wu M."/>
            <person name="Wu D."/>
            <person name="Thiagarajan M."/>
            <person name="Wortman J.R."/>
            <person name="Badger J.H."/>
            <person name="Ren Q."/>
            <person name="Amedeo P."/>
            <person name="Jones K.M."/>
            <person name="Tallon L.J."/>
            <person name="Delcher A.L."/>
            <person name="Salzberg S.L."/>
            <person name="Silva J.C."/>
            <person name="Haas B.J."/>
            <person name="Majoros W.H."/>
            <person name="Farzad M."/>
            <person name="Carlton J.M."/>
            <person name="Smith R.K. Jr."/>
            <person name="Garg J."/>
            <person name="Pearlman R.E."/>
            <person name="Karrer K.M."/>
            <person name="Sun L."/>
            <person name="Manning G."/>
            <person name="Elde N.C."/>
            <person name="Turkewitz A.P."/>
            <person name="Asai D.J."/>
            <person name="Wilkes D.E."/>
            <person name="Wang Y."/>
            <person name="Cai H."/>
            <person name="Collins K."/>
            <person name="Stewart B.A."/>
            <person name="Lee S.R."/>
            <person name="Wilamowska K."/>
            <person name="Weinberg Z."/>
            <person name="Ruzzo W.L."/>
            <person name="Wloga D."/>
            <person name="Gaertig J."/>
            <person name="Frankel J."/>
            <person name="Tsao C.-C."/>
            <person name="Gorovsky M.A."/>
            <person name="Keeling P.J."/>
            <person name="Waller R.F."/>
            <person name="Patron N.J."/>
            <person name="Cherry J.M."/>
            <person name="Stover N.A."/>
            <person name="Krieger C.J."/>
            <person name="del Toro C."/>
            <person name="Ryder H.F."/>
            <person name="Williamson S.C."/>
            <person name="Barbeau R.A."/>
            <person name="Hamilton E.P."/>
            <person name="Orias E."/>
        </authorList>
    </citation>
    <scope>NUCLEOTIDE SEQUENCE [LARGE SCALE GENOMIC DNA]</scope>
    <source>
        <strain evidence="2">SB210</strain>
    </source>
</reference>
<dbReference type="EMBL" id="GG662441">
    <property type="protein sequence ID" value="EAS04775.1"/>
    <property type="molecule type" value="Genomic_DNA"/>
</dbReference>
<accession>I7MAK5</accession>
<evidence type="ECO:0000313" key="2">
    <source>
        <dbReference type="Proteomes" id="UP000009168"/>
    </source>
</evidence>
<dbReference type="GeneID" id="7839921"/>
<sequence length="378" mass="44895">MDTAPNQDQNLSSHQIKQKLLDLFDLNENIEQSRSEINQWNELLLIEQNISLRNQIIANIQSQQSSFMQESLQNERNEIQKQTQYFKQAKLNIIKKTEKLLDDLIANLYSKKARIYQAICFYDEIPISFEEDANLIKVYNSQGVCEYRVQGCKDIFSIQRIPINPQKKYKLEIEIKNCSNQTSFIGYKSYNQNYPIYDRQSIVFQRTEVLLIGLDMENKAFIVNNIDNNLSRWNNPNAEYYEKYIGFYKSGNINEFIKAEEVIIYNEDLKTAYREIDVLNNKIYLNDWAWTYYMNTLHSQTYLNQTILMNHGGGGTYNYCEEIKTHHSDWTKKFYDLSTFRKFTDTIEICILANYQGIQSKVFEFRNVNFFVCEDDNE</sequence>
<keyword evidence="2" id="KW-1185">Reference proteome</keyword>
<proteinExistence type="predicted"/>
<dbReference type="RefSeq" id="XP_001025020.1">
    <property type="nucleotide sequence ID" value="XM_001025020.3"/>
</dbReference>